<dbReference type="HAMAP" id="MF_01152">
    <property type="entry name" value="DnaJ"/>
    <property type="match status" value="1"/>
</dbReference>
<dbReference type="InterPro" id="IPR002939">
    <property type="entry name" value="DnaJ_C"/>
</dbReference>
<feature type="binding site" evidence="14">
    <location>
        <position position="181"/>
    </location>
    <ligand>
        <name>Zn(2+)</name>
        <dbReference type="ChEBI" id="CHEBI:29105"/>
        <label>2</label>
    </ligand>
</feature>
<dbReference type="PANTHER" id="PTHR43096:SF48">
    <property type="entry name" value="CHAPERONE PROTEIN DNAJ"/>
    <property type="match status" value="1"/>
</dbReference>
<comment type="subcellular location">
    <subcellularLocation>
        <location evidence="1 14">Cytoplasm</location>
    </subcellularLocation>
</comment>
<dbReference type="RefSeq" id="WP_219848698.1">
    <property type="nucleotide sequence ID" value="NZ_LN649255.1"/>
</dbReference>
<reference evidence="18 19" key="1">
    <citation type="journal article" date="2015" name="Genome Biol. Evol.">
        <title>Genome evolution in the primary endosymbiont of whiteflies sheds light on their divergence.</title>
        <authorList>
            <person name="Santos-Garcia D."/>
            <person name="Vargas-Chavez C."/>
            <person name="Moya A."/>
            <person name="Latorre A."/>
            <person name="Silva"/>
            <person name="F J."/>
        </authorList>
    </citation>
    <scope>NUCLEOTIDE SEQUENCE [LARGE SCALE GENOMIC DNA]</scope>
    <source>
        <strain evidence="19">AD-VLC</strain>
    </source>
</reference>
<dbReference type="NCBIfam" id="NF008035">
    <property type="entry name" value="PRK10767.1"/>
    <property type="match status" value="1"/>
</dbReference>
<dbReference type="InterPro" id="IPR001623">
    <property type="entry name" value="DnaJ_domain"/>
</dbReference>
<dbReference type="FunFam" id="2.60.260.20:FF:000004">
    <property type="entry name" value="Molecular chaperone DnaJ"/>
    <property type="match status" value="1"/>
</dbReference>
<dbReference type="InterPro" id="IPR012724">
    <property type="entry name" value="DnaJ"/>
</dbReference>
<dbReference type="KEGG" id="plc:PAD_002"/>
<evidence type="ECO:0000256" key="12">
    <source>
        <dbReference type="ARBA" id="ARBA00061004"/>
    </source>
</evidence>
<dbReference type="Gene3D" id="2.10.230.10">
    <property type="entry name" value="Heat shock protein DnaJ, cysteine-rich domain"/>
    <property type="match status" value="1"/>
</dbReference>
<evidence type="ECO:0000313" key="18">
    <source>
        <dbReference type="EMBL" id="CEI58549.1"/>
    </source>
</evidence>
<dbReference type="PROSITE" id="PS50076">
    <property type="entry name" value="DNAJ_2"/>
    <property type="match status" value="1"/>
</dbReference>
<feature type="binding site" evidence="14">
    <location>
        <position position="184"/>
    </location>
    <ligand>
        <name>Zn(2+)</name>
        <dbReference type="ChEBI" id="CHEBI:29105"/>
        <label>2</label>
    </ligand>
</feature>
<dbReference type="GO" id="GO:0005737">
    <property type="term" value="C:cytoplasm"/>
    <property type="evidence" value="ECO:0007669"/>
    <property type="project" value="UniProtKB-SubCell"/>
</dbReference>
<keyword evidence="9 14" id="KW-0346">Stress response</keyword>
<feature type="domain" description="J" evidence="16">
    <location>
        <begin position="5"/>
        <end position="70"/>
    </location>
</feature>
<evidence type="ECO:0000256" key="13">
    <source>
        <dbReference type="ARBA" id="ARBA00067609"/>
    </source>
</evidence>
<dbReference type="SUPFAM" id="SSF49493">
    <property type="entry name" value="HSP40/DnaJ peptide-binding domain"/>
    <property type="match status" value="2"/>
</dbReference>
<keyword evidence="6 14" id="KW-0677">Repeat</keyword>
<comment type="caution">
    <text evidence="14">Lacks conserved residue(s) required for the propagation of feature annotation.</text>
</comment>
<feature type="binding site" evidence="14">
    <location>
        <position position="195"/>
    </location>
    <ligand>
        <name>Zn(2+)</name>
        <dbReference type="ChEBI" id="CHEBI:29105"/>
        <label>1</label>
    </ligand>
</feature>
<feature type="binding site" evidence="14">
    <location>
        <position position="142"/>
    </location>
    <ligand>
        <name>Zn(2+)</name>
        <dbReference type="ChEBI" id="CHEBI:29105"/>
        <label>1</label>
    </ligand>
</feature>
<evidence type="ECO:0000256" key="6">
    <source>
        <dbReference type="ARBA" id="ARBA00022737"/>
    </source>
</evidence>
<comment type="domain">
    <text evidence="14">The J domain is necessary and sufficient to stimulate DnaK ATPase activity. Zinc center 1 plays an important role in the autonomous, DnaK-independent chaperone activity of DnaJ. Zinc center 2 is essential for interaction with DnaK and for DnaJ activity.</text>
</comment>
<dbReference type="GO" id="GO:0031072">
    <property type="term" value="F:heat shock protein binding"/>
    <property type="evidence" value="ECO:0007669"/>
    <property type="project" value="InterPro"/>
</dbReference>
<dbReference type="Pfam" id="PF01556">
    <property type="entry name" value="DnaJ_C"/>
    <property type="match status" value="1"/>
</dbReference>
<evidence type="ECO:0000256" key="2">
    <source>
        <dbReference type="ARBA" id="ARBA00011738"/>
    </source>
</evidence>
<dbReference type="AlphaFoldDB" id="A0A8D9JRY9"/>
<dbReference type="PANTHER" id="PTHR43096">
    <property type="entry name" value="DNAJ HOMOLOG 1, MITOCHONDRIAL-RELATED"/>
    <property type="match status" value="1"/>
</dbReference>
<gene>
    <name evidence="14 18" type="primary">dnaJ</name>
    <name evidence="18" type="ORF">PAD_002</name>
</gene>
<dbReference type="InterPro" id="IPR036869">
    <property type="entry name" value="J_dom_sf"/>
</dbReference>
<dbReference type="Proteomes" id="UP000032800">
    <property type="component" value="Chromosome I"/>
</dbReference>
<accession>A0A8D9JRY9</accession>
<evidence type="ECO:0000256" key="10">
    <source>
        <dbReference type="ARBA" id="ARBA00023186"/>
    </source>
</evidence>
<evidence type="ECO:0000256" key="5">
    <source>
        <dbReference type="ARBA" id="ARBA00022723"/>
    </source>
</evidence>
<dbReference type="NCBIfam" id="TIGR02349">
    <property type="entry name" value="DnaJ_bact"/>
    <property type="match status" value="1"/>
</dbReference>
<dbReference type="GO" id="GO:0009408">
    <property type="term" value="P:response to heat"/>
    <property type="evidence" value="ECO:0007669"/>
    <property type="project" value="InterPro"/>
</dbReference>
<feature type="domain" description="CR-type" evidence="17">
    <location>
        <begin position="129"/>
        <end position="207"/>
    </location>
</feature>
<name>A0A8D9JRY9_9GAMM</name>
<comment type="cofactor">
    <cofactor evidence="14">
        <name>Zn(2+)</name>
        <dbReference type="ChEBI" id="CHEBI:29105"/>
    </cofactor>
    <text evidence="14">Binds 2 Zn(2+) ions per monomer.</text>
</comment>
<dbReference type="EMBL" id="LN649255">
    <property type="protein sequence ID" value="CEI58549.1"/>
    <property type="molecule type" value="Genomic_DNA"/>
</dbReference>
<organism evidence="18 19">
    <name type="scientific">Candidatus Portiera aleyrodidarum</name>
    <name type="common">primary endosymbiont of Bemisia tabaci</name>
    <dbReference type="NCBI Taxonomy" id="91844"/>
    <lineage>
        <taxon>Bacteria</taxon>
        <taxon>Pseudomonadati</taxon>
        <taxon>Pseudomonadota</taxon>
        <taxon>Gammaproteobacteria</taxon>
        <taxon>Candidatus Johnevansiales</taxon>
        <taxon>Candidatus Johnevansiaceae</taxon>
        <taxon>Candidatus Portiera</taxon>
    </lineage>
</organism>
<feature type="zinc finger region" description="CR-type" evidence="15">
    <location>
        <begin position="129"/>
        <end position="207"/>
    </location>
</feature>
<comment type="similarity">
    <text evidence="12 14">Belongs to the DnaJ family.</text>
</comment>
<dbReference type="SMART" id="SM00271">
    <property type="entry name" value="DnaJ"/>
    <property type="match status" value="1"/>
</dbReference>
<keyword evidence="7 14" id="KW-0863">Zinc-finger</keyword>
<dbReference type="CDD" id="cd10747">
    <property type="entry name" value="DnaJ_C"/>
    <property type="match status" value="1"/>
</dbReference>
<keyword evidence="3 14" id="KW-0963">Cytoplasm</keyword>
<dbReference type="SUPFAM" id="SSF46565">
    <property type="entry name" value="Chaperone J-domain"/>
    <property type="match status" value="1"/>
</dbReference>
<feature type="binding site" evidence="14">
    <location>
        <position position="159"/>
    </location>
    <ligand>
        <name>Zn(2+)</name>
        <dbReference type="ChEBI" id="CHEBI:29105"/>
        <label>2</label>
    </ligand>
</feature>
<evidence type="ECO:0000313" key="19">
    <source>
        <dbReference type="Proteomes" id="UP000032800"/>
    </source>
</evidence>
<comment type="subunit">
    <text evidence="2 14">Homodimer.</text>
</comment>
<dbReference type="CDD" id="cd06257">
    <property type="entry name" value="DnaJ"/>
    <property type="match status" value="1"/>
</dbReference>
<protein>
    <recommendedName>
        <fullName evidence="13 14">Chaperone protein DnaJ</fullName>
    </recommendedName>
</protein>
<feature type="binding site" evidence="14">
    <location>
        <position position="145"/>
    </location>
    <ligand>
        <name>Zn(2+)</name>
        <dbReference type="ChEBI" id="CHEBI:29105"/>
        <label>1</label>
    </ligand>
</feature>
<dbReference type="CDD" id="cd10719">
    <property type="entry name" value="DnaJ_zf"/>
    <property type="match status" value="1"/>
</dbReference>
<evidence type="ECO:0000259" key="16">
    <source>
        <dbReference type="PROSITE" id="PS50076"/>
    </source>
</evidence>
<dbReference type="PRINTS" id="PR00625">
    <property type="entry name" value="JDOMAIN"/>
</dbReference>
<dbReference type="GO" id="GO:0051082">
    <property type="term" value="F:unfolded protein binding"/>
    <property type="evidence" value="ECO:0007669"/>
    <property type="project" value="UniProtKB-UniRule"/>
</dbReference>
<evidence type="ECO:0000256" key="8">
    <source>
        <dbReference type="ARBA" id="ARBA00022833"/>
    </source>
</evidence>
<evidence type="ECO:0000256" key="1">
    <source>
        <dbReference type="ARBA" id="ARBA00004496"/>
    </source>
</evidence>
<dbReference type="Gene3D" id="2.60.260.20">
    <property type="entry name" value="Urease metallochaperone UreE, N-terminal domain"/>
    <property type="match status" value="2"/>
</dbReference>
<evidence type="ECO:0000256" key="9">
    <source>
        <dbReference type="ARBA" id="ARBA00023016"/>
    </source>
</evidence>
<feature type="binding site" evidence="14">
    <location>
        <position position="198"/>
    </location>
    <ligand>
        <name>Zn(2+)</name>
        <dbReference type="ChEBI" id="CHEBI:29105"/>
        <label>1</label>
    </ligand>
</feature>
<evidence type="ECO:0000256" key="3">
    <source>
        <dbReference type="ARBA" id="ARBA00022490"/>
    </source>
</evidence>
<dbReference type="GO" id="GO:0042026">
    <property type="term" value="P:protein refolding"/>
    <property type="evidence" value="ECO:0007669"/>
    <property type="project" value="TreeGrafter"/>
</dbReference>
<dbReference type="FunFam" id="2.10.230.10:FF:000002">
    <property type="entry name" value="Molecular chaperone DnaJ"/>
    <property type="match status" value="1"/>
</dbReference>
<dbReference type="InterPro" id="IPR036410">
    <property type="entry name" value="HSP_DnaJ_Cys-rich_dom_sf"/>
</dbReference>
<dbReference type="PROSITE" id="PS51188">
    <property type="entry name" value="ZF_CR"/>
    <property type="match status" value="1"/>
</dbReference>
<dbReference type="FunFam" id="1.10.287.110:FF:000034">
    <property type="entry name" value="Chaperone protein DnaJ"/>
    <property type="match status" value="1"/>
</dbReference>
<dbReference type="InterPro" id="IPR008971">
    <property type="entry name" value="HSP40/DnaJ_pept-bd"/>
</dbReference>
<evidence type="ECO:0000256" key="11">
    <source>
        <dbReference type="ARBA" id="ARBA00053423"/>
    </source>
</evidence>
<keyword evidence="10 14" id="KW-0143">Chaperone</keyword>
<evidence type="ECO:0000256" key="15">
    <source>
        <dbReference type="PROSITE-ProRule" id="PRU00546"/>
    </source>
</evidence>
<keyword evidence="4 14" id="KW-0235">DNA replication</keyword>
<dbReference type="GO" id="GO:0006260">
    <property type="term" value="P:DNA replication"/>
    <property type="evidence" value="ECO:0007669"/>
    <property type="project" value="UniProtKB-KW"/>
</dbReference>
<feature type="binding site" evidence="14">
    <location>
        <position position="162"/>
    </location>
    <ligand>
        <name>Zn(2+)</name>
        <dbReference type="ChEBI" id="CHEBI:29105"/>
        <label>2</label>
    </ligand>
</feature>
<dbReference type="GO" id="GO:0005524">
    <property type="term" value="F:ATP binding"/>
    <property type="evidence" value="ECO:0007669"/>
    <property type="project" value="InterPro"/>
</dbReference>
<dbReference type="GO" id="GO:0008270">
    <property type="term" value="F:zinc ion binding"/>
    <property type="evidence" value="ECO:0007669"/>
    <property type="project" value="UniProtKB-UniRule"/>
</dbReference>
<sequence>MSKRDYYEVLGISRNADQKEIKKAYRRLAQKYHPDRNPNDKQAEKRFREISEAYEILSVKEKRTAYDQFGHSGIEDGQTNNNFNTGFSDMFGDVFGDIFGSSNKRSNSPQRGSDLRYKLNIELEEAIYGKKINITLKKLVKCNRCNGNRSEPGYKTKYCPSCKGLGQIRMHQGFFSIQQTCNNCKGNGEIIDKSCIKCNGEGRINDKKKLSIKIPPGVDNGDRIRIIGEGESGINGGKYGDLYVQIAIKPHKIFIREGKNLYCSIPINFVDAALGGVLEVPTLEGNQVKLKIPAGTQTGKQFRIKGKGVKSIRSNYPGDLLCKVIIETPINLNKNQKELLRKFQKSIEKKTF</sequence>
<evidence type="ECO:0000256" key="4">
    <source>
        <dbReference type="ARBA" id="ARBA00022705"/>
    </source>
</evidence>
<dbReference type="Gene3D" id="1.10.287.110">
    <property type="entry name" value="DnaJ domain"/>
    <property type="match status" value="1"/>
</dbReference>
<proteinExistence type="inferred from homology"/>
<comment type="function">
    <text evidence="11 14">Participates actively in the response to hyperosmotic and heat shock by preventing the aggregation of stress-denatured proteins and by disaggregating proteins, also in an autonomous, DnaK-independent fashion. Unfolded proteins bind initially to DnaJ; upon interaction with the DnaJ-bound protein, DnaK hydrolyzes its bound ATP, resulting in the formation of a stable complex. GrpE releases ADP from DnaK; ATP binding to DnaK triggers the release of the substrate protein, thus completing the reaction cycle. Several rounds of ATP-dependent interactions between DnaJ, DnaK and GrpE are required for fully efficient folding. Also involved, together with DnaK and GrpE, in the DNA replication of plasmids through activation of initiation proteins.</text>
</comment>
<evidence type="ECO:0000256" key="7">
    <source>
        <dbReference type="ARBA" id="ARBA00022771"/>
    </source>
</evidence>
<dbReference type="InterPro" id="IPR001305">
    <property type="entry name" value="HSP_DnaJ_Cys-rich_dom"/>
</dbReference>
<dbReference type="SUPFAM" id="SSF57938">
    <property type="entry name" value="DnaJ/Hsp40 cysteine-rich domain"/>
    <property type="match status" value="1"/>
</dbReference>
<keyword evidence="5 14" id="KW-0479">Metal-binding</keyword>
<keyword evidence="8 14" id="KW-0862">Zinc</keyword>
<dbReference type="Pfam" id="PF00226">
    <property type="entry name" value="DnaJ"/>
    <property type="match status" value="1"/>
</dbReference>
<evidence type="ECO:0000256" key="14">
    <source>
        <dbReference type="HAMAP-Rule" id="MF_01152"/>
    </source>
</evidence>
<evidence type="ECO:0000259" key="17">
    <source>
        <dbReference type="PROSITE" id="PS51188"/>
    </source>
</evidence>
<dbReference type="Pfam" id="PF00684">
    <property type="entry name" value="DnaJ_CXXCXGXG"/>
    <property type="match status" value="1"/>
</dbReference>